<evidence type="ECO:0000256" key="8">
    <source>
        <dbReference type="ARBA" id="ARBA00022989"/>
    </source>
</evidence>
<dbReference type="InterPro" id="IPR001182">
    <property type="entry name" value="FtsW/RodA"/>
</dbReference>
<dbReference type="AlphaFoldDB" id="A0A0B0EHJ6"/>
<keyword evidence="9 13" id="KW-0472">Membrane</keyword>
<evidence type="ECO:0000256" key="4">
    <source>
        <dbReference type="ARBA" id="ARBA00022679"/>
    </source>
</evidence>
<dbReference type="eggNOG" id="COG0772">
    <property type="taxonomic scope" value="Bacteria"/>
</dbReference>
<sequence length="367" mass="41212">MYRLVGLRNFDWLIFLVVCLFLSTSFFFVWSASSESFAFKQIIWIGVGVTVFFVLLMVDYYSIGKISYILYLIVLFCLFLVLLFGKTVYGAQRWLMVGPISIQPSEMMKITLVLVLSRCFVDKKSIAGFSGIIFPLALTLLPMTLIMKQPDLGTSLILIPVFFSIMFIAGVKTRYMFTIIAFTLSTIPFFWYFVLHAYQKTRVVSFLWPDTVSNWGSGYHRIQSLITIGSGGSLGSGWGKGVQSQLNFLPQGHTDFIFSVIAEEWGFYRVSVLLCLYMVFLACCIGIALNTRDPYGRLIVTGFTAMFAAQILINIAMTIGLAPITGMPLPFISYGGSSMISSFIALSFIFNVRMRNRVALAKDGFYG</sequence>
<feature type="transmembrane region" description="Helical" evidence="13">
    <location>
        <begin position="126"/>
        <end position="146"/>
    </location>
</feature>
<organism evidence="14 15">
    <name type="scientific">Candidatus Scalindua brodae</name>
    <dbReference type="NCBI Taxonomy" id="237368"/>
    <lineage>
        <taxon>Bacteria</taxon>
        <taxon>Pseudomonadati</taxon>
        <taxon>Planctomycetota</taxon>
        <taxon>Candidatus Brocadiia</taxon>
        <taxon>Candidatus Brocadiales</taxon>
        <taxon>Candidatus Scalinduaceae</taxon>
        <taxon>Candidatus Scalindua</taxon>
    </lineage>
</organism>
<feature type="transmembrane region" description="Helical" evidence="13">
    <location>
        <begin position="69"/>
        <end position="89"/>
    </location>
</feature>
<comment type="subcellular location">
    <subcellularLocation>
        <location evidence="1">Membrane</location>
        <topology evidence="1">Multi-pass membrane protein</topology>
    </subcellularLocation>
</comment>
<keyword evidence="7" id="KW-0573">Peptidoglycan synthesis</keyword>
<reference evidence="14 15" key="1">
    <citation type="submission" date="2014-10" db="EMBL/GenBank/DDBJ databases">
        <title>Draft genome of anammox bacterium scalindua brodae, obtained using differential coverage binning of sequence data from two enrichment reactors.</title>
        <authorList>
            <person name="Speth D.R."/>
            <person name="Russ L."/>
            <person name="Kartal B."/>
            <person name="Op den Camp H.J."/>
            <person name="Dutilh B.E."/>
            <person name="Jetten M.S."/>
        </authorList>
    </citation>
    <scope>NUCLEOTIDE SEQUENCE [LARGE SCALE GENOMIC DNA]</scope>
    <source>
        <strain evidence="14">RU1</strain>
    </source>
</reference>
<evidence type="ECO:0000256" key="6">
    <source>
        <dbReference type="ARBA" id="ARBA00022960"/>
    </source>
</evidence>
<dbReference type="Pfam" id="PF01098">
    <property type="entry name" value="FTSW_RODA_SPOVE"/>
    <property type="match status" value="1"/>
</dbReference>
<gene>
    <name evidence="14" type="ORF">SCABRO_03690</name>
</gene>
<name>A0A0B0EHJ6_9BACT</name>
<dbReference type="InterPro" id="IPR018365">
    <property type="entry name" value="Cell_cycle_FtsW-rel_CS"/>
</dbReference>
<keyword evidence="5 13" id="KW-0812">Transmembrane</keyword>
<evidence type="ECO:0000256" key="5">
    <source>
        <dbReference type="ARBA" id="ARBA00022692"/>
    </source>
</evidence>
<dbReference type="GO" id="GO:0051301">
    <property type="term" value="P:cell division"/>
    <property type="evidence" value="ECO:0007669"/>
    <property type="project" value="InterPro"/>
</dbReference>
<evidence type="ECO:0000256" key="10">
    <source>
        <dbReference type="ARBA" id="ARBA00023316"/>
    </source>
</evidence>
<dbReference type="GO" id="GO:0009252">
    <property type="term" value="P:peptidoglycan biosynthetic process"/>
    <property type="evidence" value="ECO:0007669"/>
    <property type="project" value="UniProtKB-KW"/>
</dbReference>
<accession>A0A0B0EHJ6</accession>
<evidence type="ECO:0000256" key="9">
    <source>
        <dbReference type="ARBA" id="ARBA00023136"/>
    </source>
</evidence>
<dbReference type="GO" id="GO:0032153">
    <property type="term" value="C:cell division site"/>
    <property type="evidence" value="ECO:0007669"/>
    <property type="project" value="TreeGrafter"/>
</dbReference>
<dbReference type="PANTHER" id="PTHR30474">
    <property type="entry name" value="CELL CYCLE PROTEIN"/>
    <property type="match status" value="1"/>
</dbReference>
<dbReference type="GO" id="GO:0016757">
    <property type="term" value="F:glycosyltransferase activity"/>
    <property type="evidence" value="ECO:0007669"/>
    <property type="project" value="UniProtKB-KW"/>
</dbReference>
<feature type="transmembrane region" description="Helical" evidence="13">
    <location>
        <begin position="12"/>
        <end position="30"/>
    </location>
</feature>
<evidence type="ECO:0000313" key="14">
    <source>
        <dbReference type="EMBL" id="KHE90583.1"/>
    </source>
</evidence>
<keyword evidence="4" id="KW-0808">Transferase</keyword>
<dbReference type="EMBL" id="JRYO01000255">
    <property type="protein sequence ID" value="KHE90583.1"/>
    <property type="molecule type" value="Genomic_DNA"/>
</dbReference>
<evidence type="ECO:0000256" key="7">
    <source>
        <dbReference type="ARBA" id="ARBA00022984"/>
    </source>
</evidence>
<dbReference type="PATRIC" id="fig|237368.3.peg.3977"/>
<comment type="caution">
    <text evidence="14">The sequence shown here is derived from an EMBL/GenBank/DDBJ whole genome shotgun (WGS) entry which is preliminary data.</text>
</comment>
<dbReference type="GO" id="GO:0015648">
    <property type="term" value="F:lipid-linked peptidoglycan transporter activity"/>
    <property type="evidence" value="ECO:0007669"/>
    <property type="project" value="TreeGrafter"/>
</dbReference>
<evidence type="ECO:0000256" key="1">
    <source>
        <dbReference type="ARBA" id="ARBA00004141"/>
    </source>
</evidence>
<evidence type="ECO:0000256" key="13">
    <source>
        <dbReference type="SAM" id="Phobius"/>
    </source>
</evidence>
<dbReference type="Proteomes" id="UP000030652">
    <property type="component" value="Unassembled WGS sequence"/>
</dbReference>
<evidence type="ECO:0000256" key="11">
    <source>
        <dbReference type="ARBA" id="ARBA00032370"/>
    </source>
</evidence>
<feature type="transmembrane region" description="Helical" evidence="13">
    <location>
        <begin position="152"/>
        <end position="170"/>
    </location>
</feature>
<feature type="transmembrane region" description="Helical" evidence="13">
    <location>
        <begin position="298"/>
        <end position="319"/>
    </location>
</feature>
<evidence type="ECO:0000256" key="12">
    <source>
        <dbReference type="ARBA" id="ARBA00033270"/>
    </source>
</evidence>
<dbReference type="GO" id="GO:0008360">
    <property type="term" value="P:regulation of cell shape"/>
    <property type="evidence" value="ECO:0007669"/>
    <property type="project" value="UniProtKB-KW"/>
</dbReference>
<dbReference type="PROSITE" id="PS00428">
    <property type="entry name" value="FTSW_RODA_SPOVE"/>
    <property type="match status" value="1"/>
</dbReference>
<keyword evidence="6" id="KW-0133">Cell shape</keyword>
<dbReference type="NCBIfam" id="TIGR02210">
    <property type="entry name" value="rodA_shape"/>
    <property type="match status" value="1"/>
</dbReference>
<keyword evidence="3" id="KW-0328">Glycosyltransferase</keyword>
<feature type="transmembrane region" description="Helical" evidence="13">
    <location>
        <begin position="331"/>
        <end position="352"/>
    </location>
</feature>
<feature type="transmembrane region" description="Helical" evidence="13">
    <location>
        <begin position="267"/>
        <end position="289"/>
    </location>
</feature>
<evidence type="ECO:0000256" key="3">
    <source>
        <dbReference type="ARBA" id="ARBA00022676"/>
    </source>
</evidence>
<proteinExistence type="predicted"/>
<evidence type="ECO:0000313" key="15">
    <source>
        <dbReference type="Proteomes" id="UP000030652"/>
    </source>
</evidence>
<dbReference type="PANTHER" id="PTHR30474:SF1">
    <property type="entry name" value="PEPTIDOGLYCAN GLYCOSYLTRANSFERASE MRDB"/>
    <property type="match status" value="1"/>
</dbReference>
<keyword evidence="2" id="KW-1003">Cell membrane</keyword>
<feature type="transmembrane region" description="Helical" evidence="13">
    <location>
        <begin position="42"/>
        <end position="63"/>
    </location>
</feature>
<evidence type="ECO:0000256" key="2">
    <source>
        <dbReference type="ARBA" id="ARBA00022475"/>
    </source>
</evidence>
<dbReference type="GO" id="GO:0005886">
    <property type="term" value="C:plasma membrane"/>
    <property type="evidence" value="ECO:0007669"/>
    <property type="project" value="TreeGrafter"/>
</dbReference>
<protein>
    <recommendedName>
        <fullName evidence="12">Cell wall polymerase</fullName>
    </recommendedName>
    <alternativeName>
        <fullName evidence="11">Peptidoglycan polymerase</fullName>
    </alternativeName>
</protein>
<dbReference type="InterPro" id="IPR011923">
    <property type="entry name" value="RodA/MrdB"/>
</dbReference>
<keyword evidence="10" id="KW-0961">Cell wall biogenesis/degradation</keyword>
<feature type="transmembrane region" description="Helical" evidence="13">
    <location>
        <begin position="177"/>
        <end position="198"/>
    </location>
</feature>
<dbReference type="GO" id="GO:0071555">
    <property type="term" value="P:cell wall organization"/>
    <property type="evidence" value="ECO:0007669"/>
    <property type="project" value="UniProtKB-KW"/>
</dbReference>
<keyword evidence="8 13" id="KW-1133">Transmembrane helix</keyword>